<dbReference type="PANTHER" id="PTHR30566:SF5">
    <property type="entry name" value="MECHANOSENSITIVE ION CHANNEL PROTEIN 1, MITOCHONDRIAL-RELATED"/>
    <property type="match status" value="1"/>
</dbReference>
<dbReference type="GO" id="GO:0055085">
    <property type="term" value="P:transmembrane transport"/>
    <property type="evidence" value="ECO:0007669"/>
    <property type="project" value="InterPro"/>
</dbReference>
<dbReference type="InParanoid" id="A0A1Z5JQY5"/>
<comment type="subcellular location">
    <subcellularLocation>
        <location evidence="1">Membrane</location>
    </subcellularLocation>
</comment>
<proteinExistence type="predicted"/>
<dbReference type="InterPro" id="IPR006685">
    <property type="entry name" value="MscS_channel_2nd"/>
</dbReference>
<dbReference type="InterPro" id="IPR010920">
    <property type="entry name" value="LSM_dom_sf"/>
</dbReference>
<evidence type="ECO:0000259" key="6">
    <source>
        <dbReference type="Pfam" id="PF00924"/>
    </source>
</evidence>
<evidence type="ECO:0000256" key="4">
    <source>
        <dbReference type="ARBA" id="ARBA00023136"/>
    </source>
</evidence>
<comment type="caution">
    <text evidence="7">The sequence shown here is derived from an EMBL/GenBank/DDBJ whole genome shotgun (WGS) entry which is preliminary data.</text>
</comment>
<dbReference type="PANTHER" id="PTHR30566">
    <property type="entry name" value="YNAI-RELATED MECHANOSENSITIVE ION CHANNEL"/>
    <property type="match status" value="1"/>
</dbReference>
<feature type="domain" description="Mechanosensitive ion channel MscS" evidence="6">
    <location>
        <begin position="273"/>
        <end position="341"/>
    </location>
</feature>
<dbReference type="EMBL" id="BDSP01000106">
    <property type="protein sequence ID" value="GAX16427.1"/>
    <property type="molecule type" value="Genomic_DNA"/>
</dbReference>
<name>A0A1Z5JQY5_FISSO</name>
<dbReference type="GO" id="GO:0016020">
    <property type="term" value="C:membrane"/>
    <property type="evidence" value="ECO:0007669"/>
    <property type="project" value="UniProtKB-SubCell"/>
</dbReference>
<evidence type="ECO:0000256" key="2">
    <source>
        <dbReference type="ARBA" id="ARBA00022692"/>
    </source>
</evidence>
<keyword evidence="2 5" id="KW-0812">Transmembrane</keyword>
<evidence type="ECO:0000256" key="3">
    <source>
        <dbReference type="ARBA" id="ARBA00022989"/>
    </source>
</evidence>
<dbReference type="AlphaFoldDB" id="A0A1Z5JQY5"/>
<accession>A0A1Z5JQY5</accession>
<evidence type="ECO:0000313" key="8">
    <source>
        <dbReference type="Proteomes" id="UP000198406"/>
    </source>
</evidence>
<keyword evidence="4 5" id="KW-0472">Membrane</keyword>
<keyword evidence="3 5" id="KW-1133">Transmembrane helix</keyword>
<dbReference type="Pfam" id="PF00924">
    <property type="entry name" value="MS_channel_2nd"/>
    <property type="match status" value="1"/>
</dbReference>
<dbReference type="SUPFAM" id="SSF50182">
    <property type="entry name" value="Sm-like ribonucleoproteins"/>
    <property type="match status" value="1"/>
</dbReference>
<dbReference type="Proteomes" id="UP000198406">
    <property type="component" value="Unassembled WGS sequence"/>
</dbReference>
<dbReference type="Gene3D" id="2.30.30.60">
    <property type="match status" value="1"/>
</dbReference>
<feature type="transmembrane region" description="Helical" evidence="5">
    <location>
        <begin position="12"/>
        <end position="36"/>
    </location>
</feature>
<gene>
    <name evidence="7" type="ORF">FisN_19Lh002</name>
</gene>
<reference evidence="7 8" key="1">
    <citation type="journal article" date="2015" name="Plant Cell">
        <title>Oil accumulation by the oleaginous diatom Fistulifera solaris as revealed by the genome and transcriptome.</title>
        <authorList>
            <person name="Tanaka T."/>
            <person name="Maeda Y."/>
            <person name="Veluchamy A."/>
            <person name="Tanaka M."/>
            <person name="Abida H."/>
            <person name="Marechal E."/>
            <person name="Bowler C."/>
            <person name="Muto M."/>
            <person name="Sunaga Y."/>
            <person name="Tanaka M."/>
            <person name="Yoshino T."/>
            <person name="Taniguchi T."/>
            <person name="Fukuda Y."/>
            <person name="Nemoto M."/>
            <person name="Matsumoto M."/>
            <person name="Wong P.S."/>
            <person name="Aburatani S."/>
            <person name="Fujibuchi W."/>
        </authorList>
    </citation>
    <scope>NUCLEOTIDE SEQUENCE [LARGE SCALE GENOMIC DNA]</scope>
    <source>
        <strain evidence="7 8">JPCC DA0580</strain>
    </source>
</reference>
<sequence>MRTKQQQQAITSLQIFSIICLSITTTTHAFVVLPLLQRHHLKTLSLSSFPAAAKTIPITSTALPARAAAHAHPTTLAGRFAAFSKWWTLENLNLFVHGALSIVHWRDIFLLTAVGWGMMPWLDWIIGVRNKDDPALERVIKKKLPYNLATAGSQIAQIATSVYGVDMITVGLKHMGIPNLPPLHILYAKCVYTLWAANRLCAIKRWAIATALNVKGNLYGRAKVLDRILDVILRGLSYFLVLDVLKVQLGVAASGILAFGSATTLVISLAFQDLAKQLLNGLMLASSNRFYEGDVVSFGNGVVGVVTRQGWMETLVRAGDEASVSVPNSDLAKSKVSNLSRVYYSQVRQVLRFHYQDVNKLPSLIKDIKQEIEKSCPKLITDGTRPFRVHWTDYHRDFLEVTVNSYFTIKPIVDEYWDNRMEVLMAIHRAVEKNQMRFAKPVTSLLRELSDEP</sequence>
<dbReference type="OrthoDB" id="44946at2759"/>
<evidence type="ECO:0000256" key="1">
    <source>
        <dbReference type="ARBA" id="ARBA00004370"/>
    </source>
</evidence>
<dbReference type="Gene3D" id="1.10.287.1260">
    <property type="match status" value="1"/>
</dbReference>
<dbReference type="InterPro" id="IPR023408">
    <property type="entry name" value="MscS_beta-dom_sf"/>
</dbReference>
<keyword evidence="8" id="KW-1185">Reference proteome</keyword>
<organism evidence="7 8">
    <name type="scientific">Fistulifera solaris</name>
    <name type="common">Oleaginous diatom</name>
    <dbReference type="NCBI Taxonomy" id="1519565"/>
    <lineage>
        <taxon>Eukaryota</taxon>
        <taxon>Sar</taxon>
        <taxon>Stramenopiles</taxon>
        <taxon>Ochrophyta</taxon>
        <taxon>Bacillariophyta</taxon>
        <taxon>Bacillariophyceae</taxon>
        <taxon>Bacillariophycidae</taxon>
        <taxon>Naviculales</taxon>
        <taxon>Naviculaceae</taxon>
        <taxon>Fistulifera</taxon>
    </lineage>
</organism>
<evidence type="ECO:0000256" key="5">
    <source>
        <dbReference type="SAM" id="Phobius"/>
    </source>
</evidence>
<evidence type="ECO:0000313" key="7">
    <source>
        <dbReference type="EMBL" id="GAX16427.1"/>
    </source>
</evidence>
<protein>
    <recommendedName>
        <fullName evidence="6">Mechanosensitive ion channel MscS domain-containing protein</fullName>
    </recommendedName>
</protein>